<keyword evidence="3" id="KW-1185">Reference proteome</keyword>
<dbReference type="EMBL" id="JACAZH010000032">
    <property type="protein sequence ID" value="KAF7338831.1"/>
    <property type="molecule type" value="Genomic_DNA"/>
</dbReference>
<evidence type="ECO:0000256" key="1">
    <source>
        <dbReference type="SAM" id="SignalP"/>
    </source>
</evidence>
<evidence type="ECO:0000313" key="2">
    <source>
        <dbReference type="EMBL" id="KAF7338831.1"/>
    </source>
</evidence>
<gene>
    <name evidence="2" type="ORF">MSAN_02205800</name>
</gene>
<dbReference type="Proteomes" id="UP000623467">
    <property type="component" value="Unassembled WGS sequence"/>
</dbReference>
<proteinExistence type="predicted"/>
<organism evidence="2 3">
    <name type="scientific">Mycena sanguinolenta</name>
    <dbReference type="NCBI Taxonomy" id="230812"/>
    <lineage>
        <taxon>Eukaryota</taxon>
        <taxon>Fungi</taxon>
        <taxon>Dikarya</taxon>
        <taxon>Basidiomycota</taxon>
        <taxon>Agaricomycotina</taxon>
        <taxon>Agaricomycetes</taxon>
        <taxon>Agaricomycetidae</taxon>
        <taxon>Agaricales</taxon>
        <taxon>Marasmiineae</taxon>
        <taxon>Mycenaceae</taxon>
        <taxon>Mycena</taxon>
    </lineage>
</organism>
<dbReference type="AlphaFoldDB" id="A0A8H7CJS9"/>
<comment type="caution">
    <text evidence="2">The sequence shown here is derived from an EMBL/GenBank/DDBJ whole genome shotgun (WGS) entry which is preliminary data.</text>
</comment>
<name>A0A8H7CJS9_9AGAR</name>
<evidence type="ECO:0000313" key="3">
    <source>
        <dbReference type="Proteomes" id="UP000623467"/>
    </source>
</evidence>
<accession>A0A8H7CJS9</accession>
<feature type="chain" id="PRO_5034901839" evidence="1">
    <location>
        <begin position="20"/>
        <end position="82"/>
    </location>
</feature>
<feature type="signal peptide" evidence="1">
    <location>
        <begin position="1"/>
        <end position="19"/>
    </location>
</feature>
<sequence>MRFTLTSLSILVVVSLALASGAAPQPQAHALIGQPPPNCVPLGSRCSAMAHGCCGNATCVNLNPNDGPFCLGGGFLERDAEN</sequence>
<reference evidence="2" key="1">
    <citation type="submission" date="2020-05" db="EMBL/GenBank/DDBJ databases">
        <title>Mycena genomes resolve the evolution of fungal bioluminescence.</title>
        <authorList>
            <person name="Tsai I.J."/>
        </authorList>
    </citation>
    <scope>NUCLEOTIDE SEQUENCE</scope>
    <source>
        <strain evidence="2">160909Yilan</strain>
    </source>
</reference>
<protein>
    <submittedName>
        <fullName evidence="2">Uncharacterized protein</fullName>
    </submittedName>
</protein>
<keyword evidence="1" id="KW-0732">Signal</keyword>